<evidence type="ECO:0000256" key="9">
    <source>
        <dbReference type="ARBA" id="ARBA00023014"/>
    </source>
</evidence>
<feature type="binding site" evidence="14">
    <location>
        <position position="185"/>
    </location>
    <ligand>
        <name>[4Fe-4S] cluster</name>
        <dbReference type="ChEBI" id="CHEBI:49883"/>
        <label>2</label>
        <note>4Fe-4S-S-AdoMet</note>
    </ligand>
</feature>
<feature type="domain" description="Radical SAM core" evidence="17">
    <location>
        <begin position="164"/>
        <end position="391"/>
    </location>
</feature>
<comment type="subcellular location">
    <subcellularLocation>
        <location evidence="14">Cytoplasm</location>
    </subcellularLocation>
</comment>
<evidence type="ECO:0000256" key="14">
    <source>
        <dbReference type="HAMAP-Rule" id="MF_01864"/>
    </source>
</evidence>
<keyword evidence="9 14" id="KW-0411">Iron-sulfur</keyword>
<dbReference type="Gene3D" id="3.80.30.20">
    <property type="entry name" value="tm_1862 like domain"/>
    <property type="match status" value="1"/>
</dbReference>
<dbReference type="GO" id="GO:0051539">
    <property type="term" value="F:4 iron, 4 sulfur cluster binding"/>
    <property type="evidence" value="ECO:0007669"/>
    <property type="project" value="UniProtKB-UniRule"/>
</dbReference>
<keyword evidence="6 14" id="KW-0819">tRNA processing</keyword>
<evidence type="ECO:0000256" key="6">
    <source>
        <dbReference type="ARBA" id="ARBA00022694"/>
    </source>
</evidence>
<keyword evidence="7 14" id="KW-0479">Metal-binding</keyword>
<dbReference type="PROSITE" id="PS51449">
    <property type="entry name" value="MTTASE_N"/>
    <property type="match status" value="1"/>
</dbReference>
<dbReference type="PROSITE" id="PS01278">
    <property type="entry name" value="MTTASE_RADICAL"/>
    <property type="match status" value="1"/>
</dbReference>
<dbReference type="FunFam" id="3.40.50.12160:FF:000003">
    <property type="entry name" value="CDK5 regulatory subunit-associated protein 1"/>
    <property type="match status" value="1"/>
</dbReference>
<feature type="binding site" evidence="14">
    <location>
        <position position="182"/>
    </location>
    <ligand>
        <name>[4Fe-4S] cluster</name>
        <dbReference type="ChEBI" id="CHEBI:49883"/>
        <label>2</label>
        <note>4Fe-4S-S-AdoMet</note>
    </ligand>
</feature>
<dbReference type="GO" id="GO:0005829">
    <property type="term" value="C:cytosol"/>
    <property type="evidence" value="ECO:0007669"/>
    <property type="project" value="TreeGrafter"/>
</dbReference>
<evidence type="ECO:0000313" key="19">
    <source>
        <dbReference type="Proteomes" id="UP000078272"/>
    </source>
</evidence>
<dbReference type="EC" id="2.8.4.3" evidence="10 14"/>
<dbReference type="SFLD" id="SFLDG01061">
    <property type="entry name" value="methylthiotransferase"/>
    <property type="match status" value="1"/>
</dbReference>
<evidence type="ECO:0000256" key="12">
    <source>
        <dbReference type="ARBA" id="ARBA00080698"/>
    </source>
</evidence>
<reference evidence="18 19" key="1">
    <citation type="journal article" date="2016" name="Front. Microbiol.">
        <title>Genomic Resource of Rice Seed Associated Bacteria.</title>
        <authorList>
            <person name="Midha S."/>
            <person name="Bansal K."/>
            <person name="Sharma S."/>
            <person name="Kumar N."/>
            <person name="Patil P.P."/>
            <person name="Chaudhry V."/>
            <person name="Patil P.B."/>
        </authorList>
    </citation>
    <scope>NUCLEOTIDE SEQUENCE [LARGE SCALE GENOMIC DNA]</scope>
    <source>
        <strain evidence="18 19">NS226</strain>
    </source>
</reference>
<evidence type="ECO:0000259" key="16">
    <source>
        <dbReference type="PROSITE" id="PS51449"/>
    </source>
</evidence>
<evidence type="ECO:0000256" key="10">
    <source>
        <dbReference type="ARBA" id="ARBA00033765"/>
    </source>
</evidence>
<feature type="binding site" evidence="14">
    <location>
        <position position="26"/>
    </location>
    <ligand>
        <name>[4Fe-4S] cluster</name>
        <dbReference type="ChEBI" id="CHEBI:49883"/>
        <label>1</label>
    </ligand>
</feature>
<dbReference type="InterPro" id="IPR013848">
    <property type="entry name" value="Methylthiotransferase_N"/>
</dbReference>
<evidence type="ECO:0000256" key="2">
    <source>
        <dbReference type="ARBA" id="ARBA00022485"/>
    </source>
</evidence>
<proteinExistence type="inferred from homology"/>
<dbReference type="PANTHER" id="PTHR43020:SF2">
    <property type="entry name" value="MITOCHONDRIAL TRNA METHYLTHIOTRANSFERASE CDK5RAP1"/>
    <property type="match status" value="1"/>
</dbReference>
<accession>A0A147DAZ9</accession>
<evidence type="ECO:0000259" key="15">
    <source>
        <dbReference type="PROSITE" id="PS50926"/>
    </source>
</evidence>
<dbReference type="FunFam" id="3.80.30.20:FF:000001">
    <property type="entry name" value="tRNA-2-methylthio-N(6)-dimethylallyladenosine synthase 2"/>
    <property type="match status" value="1"/>
</dbReference>
<evidence type="ECO:0000256" key="13">
    <source>
        <dbReference type="ARBA" id="ARBA00081141"/>
    </source>
</evidence>
<feature type="domain" description="MTTase N-terminal" evidence="16">
    <location>
        <begin position="17"/>
        <end position="137"/>
    </location>
</feature>
<dbReference type="Pfam" id="PF00919">
    <property type="entry name" value="UPF0004"/>
    <property type="match status" value="1"/>
</dbReference>
<dbReference type="PROSITE" id="PS50926">
    <property type="entry name" value="TRAM"/>
    <property type="match status" value="1"/>
</dbReference>
<evidence type="ECO:0000256" key="1">
    <source>
        <dbReference type="ARBA" id="ARBA00003234"/>
    </source>
</evidence>
<keyword evidence="5 14" id="KW-0949">S-adenosyl-L-methionine</keyword>
<comment type="subunit">
    <text evidence="14">Monomer.</text>
</comment>
<evidence type="ECO:0000259" key="17">
    <source>
        <dbReference type="PROSITE" id="PS51918"/>
    </source>
</evidence>
<dbReference type="InterPro" id="IPR006638">
    <property type="entry name" value="Elp3/MiaA/NifB-like_rSAM"/>
</dbReference>
<dbReference type="GO" id="GO:0035597">
    <property type="term" value="F:tRNA-2-methylthio-N(6)-dimethylallyladenosine(37) synthase activity"/>
    <property type="evidence" value="ECO:0007669"/>
    <property type="project" value="UniProtKB-EC"/>
</dbReference>
<evidence type="ECO:0000256" key="3">
    <source>
        <dbReference type="ARBA" id="ARBA00022490"/>
    </source>
</evidence>
<sequence length="476" mass="52378">MSETIDERGDEQGDNRRKVFIKTYGCQMNVYDSQRMGDALAKDGYRPTDSVEEADLVLLNTCHIRERAAEKIYSELGRLRVLKAERAALGQEMRIGVTGCVAQAEGPEIIARAPVVDLVVGPQTYHRLPDMLARVAKGERVVETDYAVEDKFEHLPNPSNKEIRQRGVAAFLTVQEGCDKFCTFCVVPYTRGAEVSRPRAAILEEARRLAGAGVRELTLLGQNVNAWGPGEGGLASLLRDLAEIPGIARLRYTTSHPRDMDEALIEAHRDLRALMPYLHLPVQSGSDRILKAMNRRHKAADYLQLLERIRQARPDIALSGDFIVGFPGESDEDFEATLALVREVRYAAAYTFKYSPRPGTPGATMDGHVPEDVKTERLERLQALIREQQVAFQESFVGQDTDVLIEKPGRHPGQMIGRSPFLLPVVVPASAGAVGDIVSVRVTASLANSLMAAGAEPADAPHATLRAQELLARKIA</sequence>
<dbReference type="Proteomes" id="UP000078272">
    <property type="component" value="Unassembled WGS sequence"/>
</dbReference>
<comment type="catalytic activity">
    <reaction evidence="14">
        <text>N(6)-dimethylallyladenosine(37) in tRNA + (sulfur carrier)-SH + AH2 + 2 S-adenosyl-L-methionine = 2-methylsulfanyl-N(6)-dimethylallyladenosine(37) in tRNA + (sulfur carrier)-H + 5'-deoxyadenosine + L-methionine + A + S-adenosyl-L-homocysteine + 2 H(+)</text>
        <dbReference type="Rhea" id="RHEA:37067"/>
        <dbReference type="Rhea" id="RHEA-COMP:10375"/>
        <dbReference type="Rhea" id="RHEA-COMP:10376"/>
        <dbReference type="Rhea" id="RHEA-COMP:14737"/>
        <dbReference type="Rhea" id="RHEA-COMP:14739"/>
        <dbReference type="ChEBI" id="CHEBI:13193"/>
        <dbReference type="ChEBI" id="CHEBI:15378"/>
        <dbReference type="ChEBI" id="CHEBI:17319"/>
        <dbReference type="ChEBI" id="CHEBI:17499"/>
        <dbReference type="ChEBI" id="CHEBI:29917"/>
        <dbReference type="ChEBI" id="CHEBI:57844"/>
        <dbReference type="ChEBI" id="CHEBI:57856"/>
        <dbReference type="ChEBI" id="CHEBI:59789"/>
        <dbReference type="ChEBI" id="CHEBI:64428"/>
        <dbReference type="ChEBI" id="CHEBI:74415"/>
        <dbReference type="ChEBI" id="CHEBI:74417"/>
        <dbReference type="EC" id="2.8.4.3"/>
    </reaction>
</comment>
<dbReference type="SFLD" id="SFLDF00273">
    <property type="entry name" value="(dimethylallyl)adenosine_tRNA"/>
    <property type="match status" value="1"/>
</dbReference>
<dbReference type="InterPro" id="IPR002792">
    <property type="entry name" value="TRAM_dom"/>
</dbReference>
<evidence type="ECO:0000256" key="7">
    <source>
        <dbReference type="ARBA" id="ARBA00022723"/>
    </source>
</evidence>
<comment type="similarity">
    <text evidence="14">Belongs to the methylthiotransferase family. MiaB subfamily.</text>
</comment>
<dbReference type="STRING" id="401562.NS365_19845"/>
<dbReference type="PROSITE" id="PS51918">
    <property type="entry name" value="RADICAL_SAM"/>
    <property type="match status" value="1"/>
</dbReference>
<dbReference type="InterPro" id="IPR020612">
    <property type="entry name" value="Methylthiotransferase_CS"/>
</dbReference>
<evidence type="ECO:0000256" key="5">
    <source>
        <dbReference type="ARBA" id="ARBA00022691"/>
    </source>
</evidence>
<dbReference type="InterPro" id="IPR007197">
    <property type="entry name" value="rSAM"/>
</dbReference>
<keyword evidence="8 14" id="KW-0408">Iron</keyword>
<comment type="caution">
    <text evidence="18">The sequence shown here is derived from an EMBL/GenBank/DDBJ whole genome shotgun (WGS) entry which is preliminary data.</text>
</comment>
<feature type="binding site" evidence="14">
    <location>
        <position position="178"/>
    </location>
    <ligand>
        <name>[4Fe-4S] cluster</name>
        <dbReference type="ChEBI" id="CHEBI:49883"/>
        <label>2</label>
        <note>4Fe-4S-S-AdoMet</note>
    </ligand>
</feature>
<keyword evidence="2 14" id="KW-0004">4Fe-4S</keyword>
<keyword evidence="3 14" id="KW-0963">Cytoplasm</keyword>
<dbReference type="Pfam" id="PF04055">
    <property type="entry name" value="Radical_SAM"/>
    <property type="match status" value="1"/>
</dbReference>
<dbReference type="InterPro" id="IPR023404">
    <property type="entry name" value="rSAM_horseshoe"/>
</dbReference>
<feature type="domain" description="TRAM" evidence="15">
    <location>
        <begin position="394"/>
        <end position="456"/>
    </location>
</feature>
<protein>
    <recommendedName>
        <fullName evidence="11 14">tRNA-2-methylthio-N(6)-dimethylallyladenosine synthase</fullName>
        <ecNumber evidence="10 14">2.8.4.3</ecNumber>
    </recommendedName>
    <alternativeName>
        <fullName evidence="13 14">(Dimethylallyl)adenosine tRNA methylthiotransferase MiaB</fullName>
    </alternativeName>
    <alternativeName>
        <fullName evidence="12 14">tRNA-i(6)A37 methylthiotransferase</fullName>
    </alternativeName>
</protein>
<dbReference type="PATRIC" id="fig|401562.3.peg.119"/>
<dbReference type="InterPro" id="IPR058240">
    <property type="entry name" value="rSAM_sf"/>
</dbReference>
<keyword evidence="4 14" id="KW-0808">Transferase</keyword>
<dbReference type="OrthoDB" id="9805215at2"/>
<dbReference type="GO" id="GO:0046872">
    <property type="term" value="F:metal ion binding"/>
    <property type="evidence" value="ECO:0007669"/>
    <property type="project" value="UniProtKB-KW"/>
</dbReference>
<dbReference type="InterPro" id="IPR006463">
    <property type="entry name" value="MiaB_methiolase"/>
</dbReference>
<gene>
    <name evidence="14" type="primary">miaB</name>
    <name evidence="18" type="ORF">NS226_00545</name>
</gene>
<dbReference type="InterPro" id="IPR038135">
    <property type="entry name" value="Methylthiotransferase_N_sf"/>
</dbReference>
<evidence type="ECO:0000256" key="8">
    <source>
        <dbReference type="ARBA" id="ARBA00023004"/>
    </source>
</evidence>
<name>A0A147DAZ9_9HYPH</name>
<evidence type="ECO:0000256" key="4">
    <source>
        <dbReference type="ARBA" id="ARBA00022679"/>
    </source>
</evidence>
<dbReference type="CDD" id="cd01335">
    <property type="entry name" value="Radical_SAM"/>
    <property type="match status" value="1"/>
</dbReference>
<feature type="binding site" evidence="14">
    <location>
        <position position="100"/>
    </location>
    <ligand>
        <name>[4Fe-4S] cluster</name>
        <dbReference type="ChEBI" id="CHEBI:49883"/>
        <label>1</label>
    </ligand>
</feature>
<dbReference type="NCBIfam" id="TIGR00089">
    <property type="entry name" value="MiaB/RimO family radical SAM methylthiotransferase"/>
    <property type="match status" value="1"/>
</dbReference>
<comment type="function">
    <text evidence="1 14">Catalyzes the methylthiolation of N6-(dimethylallyl)adenosine (i(6)A), leading to the formation of 2-methylthio-N6-(dimethylallyl)adenosine (ms(2)i(6)A) at position 37 in tRNAs that read codons beginning with uridine.</text>
</comment>
<feature type="binding site" evidence="14">
    <location>
        <position position="62"/>
    </location>
    <ligand>
        <name>[4Fe-4S] cluster</name>
        <dbReference type="ChEBI" id="CHEBI:49883"/>
        <label>1</label>
    </ligand>
</feature>
<dbReference type="SFLD" id="SFLDG01082">
    <property type="entry name" value="B12-binding_domain_containing"/>
    <property type="match status" value="1"/>
</dbReference>
<dbReference type="SFLD" id="SFLDS00029">
    <property type="entry name" value="Radical_SAM"/>
    <property type="match status" value="1"/>
</dbReference>
<dbReference type="eggNOG" id="COG0621">
    <property type="taxonomic scope" value="Bacteria"/>
</dbReference>
<dbReference type="NCBIfam" id="TIGR01574">
    <property type="entry name" value="miaB-methiolase"/>
    <property type="match status" value="1"/>
</dbReference>
<dbReference type="AlphaFoldDB" id="A0A147DAZ9"/>
<dbReference type="Gene3D" id="3.40.50.12160">
    <property type="entry name" value="Methylthiotransferase, N-terminal domain"/>
    <property type="match status" value="1"/>
</dbReference>
<comment type="cofactor">
    <cofactor evidence="14">
        <name>[4Fe-4S] cluster</name>
        <dbReference type="ChEBI" id="CHEBI:49883"/>
    </cofactor>
    <text evidence="14">Binds 2 [4Fe-4S] clusters. One cluster is coordinated with 3 cysteines and an exchangeable S-adenosyl-L-methionine.</text>
</comment>
<dbReference type="InterPro" id="IPR005839">
    <property type="entry name" value="Methylthiotransferase"/>
</dbReference>
<dbReference type="SUPFAM" id="SSF102114">
    <property type="entry name" value="Radical SAM enzymes"/>
    <property type="match status" value="1"/>
</dbReference>
<dbReference type="SMART" id="SM00729">
    <property type="entry name" value="Elp3"/>
    <property type="match status" value="1"/>
</dbReference>
<dbReference type="EMBL" id="LDPZ01000001">
    <property type="protein sequence ID" value="KTQ98727.1"/>
    <property type="molecule type" value="Genomic_DNA"/>
</dbReference>
<dbReference type="RefSeq" id="WP_058633316.1">
    <property type="nucleotide sequence ID" value="NZ_LDPZ01000001.1"/>
</dbReference>
<dbReference type="Pfam" id="PF01938">
    <property type="entry name" value="TRAM"/>
    <property type="match status" value="1"/>
</dbReference>
<organism evidence="18 19">
    <name type="scientific">Aureimonas ureilytica</name>
    <dbReference type="NCBI Taxonomy" id="401562"/>
    <lineage>
        <taxon>Bacteria</taxon>
        <taxon>Pseudomonadati</taxon>
        <taxon>Pseudomonadota</taxon>
        <taxon>Alphaproteobacteria</taxon>
        <taxon>Hyphomicrobiales</taxon>
        <taxon>Aurantimonadaceae</taxon>
        <taxon>Aureimonas</taxon>
    </lineage>
</organism>
<dbReference type="PANTHER" id="PTHR43020">
    <property type="entry name" value="CDK5 REGULATORY SUBUNIT-ASSOCIATED PROTEIN 1"/>
    <property type="match status" value="1"/>
</dbReference>
<evidence type="ECO:0000256" key="11">
    <source>
        <dbReference type="ARBA" id="ARBA00068570"/>
    </source>
</evidence>
<dbReference type="HAMAP" id="MF_01864">
    <property type="entry name" value="tRNA_metthiotr_MiaB"/>
    <property type="match status" value="1"/>
</dbReference>
<evidence type="ECO:0000313" key="18">
    <source>
        <dbReference type="EMBL" id="KTQ98727.1"/>
    </source>
</evidence>